<feature type="region of interest" description="Disordered" evidence="7">
    <location>
        <begin position="2819"/>
        <end position="2853"/>
    </location>
</feature>
<comment type="subcellular location">
    <subcellularLocation>
        <location evidence="1">Cytoplasm</location>
        <location evidence="1">Cytoskeleton</location>
        <location evidence="1">Microtubule organizing center</location>
        <location evidence="1">Centrosome</location>
    </subcellularLocation>
</comment>
<feature type="domain" description="Pericentrin/AKAP-450 centrosomal targeting" evidence="8">
    <location>
        <begin position="3479"/>
        <end position="3556"/>
    </location>
</feature>
<keyword evidence="5" id="KW-0206">Cytoskeleton</keyword>
<feature type="compositionally biased region" description="Low complexity" evidence="7">
    <location>
        <begin position="3578"/>
        <end position="3592"/>
    </location>
</feature>
<feature type="compositionally biased region" description="Basic and acidic residues" evidence="7">
    <location>
        <begin position="252"/>
        <end position="278"/>
    </location>
</feature>
<feature type="region of interest" description="Disordered" evidence="7">
    <location>
        <begin position="3576"/>
        <end position="3602"/>
    </location>
</feature>
<feature type="compositionally biased region" description="Low complexity" evidence="7">
    <location>
        <begin position="2830"/>
        <end position="2843"/>
    </location>
</feature>
<evidence type="ECO:0000256" key="4">
    <source>
        <dbReference type="ARBA" id="ARBA00023054"/>
    </source>
</evidence>
<feature type="compositionally biased region" description="Low complexity" evidence="7">
    <location>
        <begin position="3153"/>
        <end position="3162"/>
    </location>
</feature>
<feature type="coiled-coil region" evidence="6">
    <location>
        <begin position="1"/>
        <end position="35"/>
    </location>
</feature>
<evidence type="ECO:0000256" key="5">
    <source>
        <dbReference type="ARBA" id="ARBA00023212"/>
    </source>
</evidence>
<feature type="coiled-coil region" evidence="6">
    <location>
        <begin position="1940"/>
        <end position="1988"/>
    </location>
</feature>
<feature type="coiled-coil region" evidence="6">
    <location>
        <begin position="2379"/>
        <end position="2474"/>
    </location>
</feature>
<feature type="coiled-coil region" evidence="6">
    <location>
        <begin position="2973"/>
        <end position="3000"/>
    </location>
</feature>
<evidence type="ECO:0000256" key="3">
    <source>
        <dbReference type="ARBA" id="ARBA00022553"/>
    </source>
</evidence>
<feature type="coiled-coil region" evidence="6">
    <location>
        <begin position="639"/>
        <end position="842"/>
    </location>
</feature>
<dbReference type="InterPro" id="IPR019528">
    <property type="entry name" value="PACT_domain"/>
</dbReference>
<feature type="coiled-coil region" evidence="6">
    <location>
        <begin position="2319"/>
        <end position="2353"/>
    </location>
</feature>
<dbReference type="GO" id="GO:0060090">
    <property type="term" value="F:molecular adaptor activity"/>
    <property type="evidence" value="ECO:0007669"/>
    <property type="project" value="InterPro"/>
</dbReference>
<keyword evidence="3" id="KW-0597">Phosphoprotein</keyword>
<feature type="coiled-coil region" evidence="6">
    <location>
        <begin position="2017"/>
        <end position="2195"/>
    </location>
</feature>
<dbReference type="GO" id="GO:0005813">
    <property type="term" value="C:centrosome"/>
    <property type="evidence" value="ECO:0007669"/>
    <property type="project" value="UniProtKB-SubCell"/>
</dbReference>
<feature type="region of interest" description="Disordered" evidence="7">
    <location>
        <begin position="3145"/>
        <end position="3171"/>
    </location>
</feature>
<evidence type="ECO:0000256" key="1">
    <source>
        <dbReference type="ARBA" id="ARBA00004300"/>
    </source>
</evidence>
<organism evidence="9">
    <name type="scientific">Scylla olivacea</name>
    <name type="common">Orange mud crab</name>
    <name type="synonym">Cancer olivacea</name>
    <dbReference type="NCBI Taxonomy" id="85551"/>
    <lineage>
        <taxon>Eukaryota</taxon>
        <taxon>Metazoa</taxon>
        <taxon>Ecdysozoa</taxon>
        <taxon>Arthropoda</taxon>
        <taxon>Crustacea</taxon>
        <taxon>Multicrustacea</taxon>
        <taxon>Malacostraca</taxon>
        <taxon>Eumalacostraca</taxon>
        <taxon>Eucarida</taxon>
        <taxon>Decapoda</taxon>
        <taxon>Pleocyemata</taxon>
        <taxon>Brachyura</taxon>
        <taxon>Eubrachyura</taxon>
        <taxon>Portunoidea</taxon>
        <taxon>Portunidae</taxon>
        <taxon>Portuninae</taxon>
        <taxon>Scylla</taxon>
    </lineage>
</organism>
<dbReference type="PANTHER" id="PTHR44981:SF2">
    <property type="entry name" value="PERICENTRIN-LIKE PROTEIN, ISOFORM F"/>
    <property type="match status" value="1"/>
</dbReference>
<dbReference type="InterPro" id="IPR028745">
    <property type="entry name" value="AKAP9/Pericentrin"/>
</dbReference>
<evidence type="ECO:0000259" key="8">
    <source>
        <dbReference type="Pfam" id="PF10495"/>
    </source>
</evidence>
<evidence type="ECO:0000313" key="9">
    <source>
        <dbReference type="EMBL" id="JAI57070.1"/>
    </source>
</evidence>
<protein>
    <recommendedName>
        <fullName evidence="8">Pericentrin/AKAP-450 centrosomal targeting domain-containing protein</fullName>
    </recommendedName>
</protein>
<dbReference type="GO" id="GO:0007165">
    <property type="term" value="P:signal transduction"/>
    <property type="evidence" value="ECO:0007669"/>
    <property type="project" value="InterPro"/>
</dbReference>
<feature type="region of interest" description="Disordered" evidence="7">
    <location>
        <begin position="3614"/>
        <end position="3634"/>
    </location>
</feature>
<feature type="compositionally biased region" description="Basic and acidic residues" evidence="7">
    <location>
        <begin position="1384"/>
        <end position="1393"/>
    </location>
</feature>
<feature type="coiled-coil region" evidence="6">
    <location>
        <begin position="3047"/>
        <end position="3095"/>
    </location>
</feature>
<feature type="coiled-coil region" evidence="6">
    <location>
        <begin position="86"/>
        <end position="124"/>
    </location>
</feature>
<feature type="region of interest" description="Disordered" evidence="7">
    <location>
        <begin position="900"/>
        <end position="923"/>
    </location>
</feature>
<feature type="coiled-coil region" evidence="6">
    <location>
        <begin position="1595"/>
        <end position="1626"/>
    </location>
</feature>
<accession>A0A0P4VUD5</accession>
<feature type="compositionally biased region" description="Polar residues" evidence="7">
    <location>
        <begin position="2215"/>
        <end position="2226"/>
    </location>
</feature>
<dbReference type="EMBL" id="GDRN01109483">
    <property type="protein sequence ID" value="JAI57070.1"/>
    <property type="molecule type" value="Transcribed_RNA"/>
</dbReference>
<keyword evidence="4 6" id="KW-0175">Coiled coil</keyword>
<feature type="compositionally biased region" description="Polar residues" evidence="7">
    <location>
        <begin position="1345"/>
        <end position="1358"/>
    </location>
</feature>
<feature type="region of interest" description="Disordered" evidence="7">
    <location>
        <begin position="2617"/>
        <end position="2649"/>
    </location>
</feature>
<feature type="compositionally biased region" description="Polar residues" evidence="7">
    <location>
        <begin position="2632"/>
        <end position="2646"/>
    </location>
</feature>
<dbReference type="Pfam" id="PF10495">
    <property type="entry name" value="PACT_coil_coil"/>
    <property type="match status" value="1"/>
</dbReference>
<dbReference type="PANTHER" id="PTHR44981">
    <property type="entry name" value="PERICENTRIN-LIKE PROTEIN, ISOFORM F"/>
    <property type="match status" value="1"/>
</dbReference>
<feature type="coiled-coil region" evidence="6">
    <location>
        <begin position="3383"/>
        <end position="3459"/>
    </location>
</feature>
<feature type="region of interest" description="Disordered" evidence="7">
    <location>
        <begin position="1343"/>
        <end position="1393"/>
    </location>
</feature>
<evidence type="ECO:0000256" key="2">
    <source>
        <dbReference type="ARBA" id="ARBA00022490"/>
    </source>
</evidence>
<evidence type="ECO:0000256" key="7">
    <source>
        <dbReference type="SAM" id="MobiDB-lite"/>
    </source>
</evidence>
<feature type="coiled-coil region" evidence="6">
    <location>
        <begin position="937"/>
        <end position="1069"/>
    </location>
</feature>
<evidence type="ECO:0000256" key="6">
    <source>
        <dbReference type="SAM" id="Coils"/>
    </source>
</evidence>
<keyword evidence="2" id="KW-0963">Cytoplasm</keyword>
<feature type="region of interest" description="Disordered" evidence="7">
    <location>
        <begin position="252"/>
        <end position="290"/>
    </location>
</feature>
<feature type="coiled-coil region" evidence="6">
    <location>
        <begin position="3221"/>
        <end position="3283"/>
    </location>
</feature>
<feature type="coiled-coil region" evidence="6">
    <location>
        <begin position="520"/>
        <end position="603"/>
    </location>
</feature>
<reference evidence="9" key="1">
    <citation type="submission" date="2015-09" db="EMBL/GenBank/DDBJ databases">
        <title>Scylla olivacea transcriptome.</title>
        <authorList>
            <person name="Ikhwanuddin M."/>
        </authorList>
    </citation>
    <scope>NUCLEOTIDE SEQUENCE</scope>
</reference>
<dbReference type="GO" id="GO:0005737">
    <property type="term" value="C:cytoplasm"/>
    <property type="evidence" value="ECO:0007669"/>
    <property type="project" value="UniProtKB-ARBA"/>
</dbReference>
<proteinExistence type="predicted"/>
<feature type="region of interest" description="Disordered" evidence="7">
    <location>
        <begin position="2200"/>
        <end position="2229"/>
    </location>
</feature>
<sequence length="3669" mass="418712">MNEGQDEASSQDQQLDQLQQELHAKELLLETLRYENNNLKQYSDRHYDSASTPDWKSYDALKRKVVEYQKALEQRDHIIGQMEAGIKQLMHKNVEAEAKGRKAEEHYSGEIQTLAQQVQELTAQLTITSHQHQAAMKAAQDHFSQQLAASQKQMRDQHGREMATLREKHASEMTGVTLQVEALEKSHREEHHKLVEHLTHLSNSLGAQLEEEKGKVLGLQREKEEWEVHKKELEAESEERESLRKSLNEHITAREDLQDQLRKHSERQVEEKRKRESLHNMSESLSNDLKAENEKRKIVEAKLEEEMKNARKWFEEKTALEVNQKQLVLQLQVAEEELAKAAASRANNIEKLESLGQENEVLIKDKEALSKENNNLISEKELLEREKERLISENQSLTKEKECLTLNNEVLTKEKGFLTVQTEALTKEKETLASEYKMLTKEKEAIALEKSRILADKKIKEKEKQHLVKEVETLTKLKDSLSAEKDVLLKDKQDSAVEKDLWTREKEALLAETEAWATEKENLLLEKENLLLEKKNHVSEREILVKENAALSRQLEVLNAEKEEETKDKEKLTACIDTLTSEKSALLKENDALLCEKESLMSEKKVFSSEKITWTKDKQNLSHEIDVLCTEKKCWFQKEESLNKKNELLSTENKDLAEQNKNLVNEKEHLVQQNRSLSNEKELLTEEREILMKQVQTLTIERESLVQVTEEVRSLKEMVEAGQVERKHLEERCACKEAELEQLKEKYTQTLVLKESDFKELEESYKKKLLSKDIELQELEENFKEKFSLKEKEVKELEEMYEKKCSQKDHDLQELSERIALKETELEELKKKDRKMEILHENCLGLLEHLQSGEQERKKIEEDCEDKCEMLNTVLRKIDVKLCEATSLVSKQMVAAEEQVQRAGPRSNLEKAPSNLRGSETAHVSMDTCKCEREKESSKLLEELHHVKEKLEEGKRNEEDLTKKLTLSEKEKKQLANEAEFMHKKIHDQHFTITSLQNEKSRLGQHIVQLEGERSALRAEETRHQKDNLNLQEELSTLKAKVTAQKQKIKLLQEEIKRFNQAFTALTQEGIDCPEKLRDTLTALNCLCSKLENLGSSEKEDDPLWLTALSQELQTQWEHYRTTLDNLMELQQHTDNLQQDKLEIDLRNISLSAELDFLKGSTTPDESGMDESLEEKTLEEKEDNQNEDLVLKSVREENKVLKQCLDNKSLLSRLERLHLLSPKPNFERELSLCLRERKVVMQVVRMHLEQFMAQWKQCAETHPSLLAFAEALAACVEDLSGHLLGLSNGDDVSAEVVVRCLQQAMIKGVSKEYQEAISATLETLKQDLNHTLHHITVPASLLDTPKSSSSLDRTSQQDTTERATLLQEDDTQQDSLSSSLYKDNSTHDSHSPQDLTAKVEHLINVRTALVDAANEFNEELEEVLGQHLAPLKEQLQDVVKDREASVREEVSSLPGLPEHQAFIQEFTGFTSRVSQEAHTEKLQVLRNQQEMVHKILEDNQAKLSAVCNAFLESLHGLTSVEEMEGKGKALVDNLERTLAEEATWVEKQYRDLLEHYTQEQDSNNQAHALTCSHLVHTLTLLLQSNKNVSEPKELRQEHTRQVEQLREEHEEEIQRLEAQLAAKDQEALQHLQGLYNDRDWYKKTVGLLSHVTLQLLHYYSVAQSLTHQPQEDTASPLPHPPESPTPGRILDLSFLSDCVGEEEEEMLAFSEDRALATGLMGRTTMGMGGEVEDAESALDGTAVSDGMMDDLDKDEQVRALLERSYPQLMAILKGRWDRVLVARLEKEVQELTISLQASAGMLRIFIHSVSGNGDDLMPHGLRDEVQEEGVKSSVLKVGHSESIQEGNEQKEESEGILGFSVGVQQTTATKDTTVPPSASILQQDLSCMSEGLIQLLSQEESLPSFITLAPHDLQDKEQLKAVLRQLCEAAQSTASLKLELHHTQGLQQGLEEERQNLQEEVNRLTHYSKNLAGELQVLKDQLEETDQENQRPVSHYAAKMEATKDVRERVRAALSAKNVAELERGQLEARVRELEGLLEAVVRESEMALETLRSRETDLSQQLEVADRQLKSARQFLEEHASERDQEVEELVAVRDKLTLQLRERDAQLVHHASQEKEVENLERQLWKKSEELQEALSKKEELQVENKASKDKICDLREIIQSLESQVDGHCMKEAELHEQVQELSDALTLAKQQAHHLSSQVEELRPEEEMQVDGQSADETTQSVSEDKAEGNICQHSASLLSELQEDALSTSVMFRQIEKRLRDTTRGLEAMQLSGSLEDISAQDVEVTVDGGEGRLSPSTVDRRLEDQLVALECTTEAAIKRNKDLQITIQNLQAECEEVTAERDTLQERSREQLVKISSLEARLDEVRRADHPAAADMRQRLALLQEDLEEKREELTKRSIEVEELKHSLSSLREQLTNREGELLQLQSASLAQPHSLPQTAQDHLAASYAQLEKDLTHKTHLLESLQKELSEIKQPSSLSPSLAEDLILEKNAEISELSSKVKALMCAIQKVYILIRGEGNLYEARQVLSNVLGREFVDALNESEEQEVLRRGEPEQMPSLVHNASVKEAAVIQVSPAPLQMSNEPEEDSVHTQPSAAEISLMSALTVPPPELSQVSQVTEDEHPRSQPTPASEAASSHPDSQARLEEDFKAAQELLEAREAEILQLTEEVEDAPPMPLSTPLPHHPATQQEMTTRLKAYEEQVDHLSAAVQRKSEEVEQLSTQLEHVHTEMKERLFEASREAARIEQQFQQQILDLKEQHMAREKKLCRDYEERVAKQVEEVAQRINKNKEAAMARQQEVFEATLRQAALERDQAQKELEQWHAASASPSPAAQMAPPLRPPEQQTATQLCASVDALVAGLKQELEKAGQLDLSMASLMRAGEGEASTRASSVLSDASDGEEPASINGRIQQLMNKIHKDGIEVLSLIDIMFLCKHCTQLDTSQRSFIASSGLMASSLLERGSAGEQTQLMRNLAAVEEELAKMEQEMKRKIGVLEFQLEQERMSGSEWKLSFESEKQHSRDMMEQLRKERLAGAEQVSELTLLRSQLLTIRLQLQKLQEENCSLSECLEKKDKQIENLQAALQVERSNFSRVSKVLSEERKVSGLTQAEQEAIIKDLRNSLEKERGRIVALCSHLERMTSQHSTQPPATATPTPARHLKKSDPSRPTIEELQVQLAVERERCGELERACERERLQAVSQKEQATAERVQSKIEVRKVEGRLAELTRTIRSLETEKQRLVRQMSHEKERLQHQDSRIKELEGEVRKLEADSRAQSEAHQVMAERMREESTQLHVAYTRTLTKLGEAEAEVCELRHKLRTTVKELQMAREHEEQLKQDLHSARTAVDRMGLPALFRMMNQDGCSDLQIKANLELCRSMLQLTDDQRALRARIAELEDTVTSLNQQLLQAQESNQKNSTIEEKLKTERQVWETERASLQHMNQLHEAEVRRLRAEKNTQHSIPGTAEMQQLYGRYLQSEHWRKALVWQKQYLMLVIKGYSDTEQHTLARLTAMATPRVFPSSTSHPRAMHSRERFRVAVLVVVATCRMKNLVLRFHRKKRLCVGAQAAACSTISSPDNSRPQSSSSVVRGREAWPSTPQVANEVALSTSFTGLTPPTREPGITITHRPPSATHRSLFQEDSEELNQYVERLDNIHSVLGLTHKRQ</sequence>
<name>A0A0P4VUD5_SCYOL</name>